<gene>
    <name evidence="1" type="ORF">KR50_21060</name>
</gene>
<name>A0A0C2S1M1_9BACL</name>
<dbReference type="OrthoDB" id="2969222at2"/>
<dbReference type="Proteomes" id="UP000031972">
    <property type="component" value="Unassembled WGS sequence"/>
</dbReference>
<dbReference type="RefSeq" id="WP_041057859.1">
    <property type="nucleotide sequence ID" value="NZ_JXRR01000014.1"/>
</dbReference>
<protein>
    <submittedName>
        <fullName evidence="1">Uncharacterized protein</fullName>
    </submittedName>
</protein>
<dbReference type="AlphaFoldDB" id="A0A0C2S1M1"/>
<dbReference type="EMBL" id="JXRR01000014">
    <property type="protein sequence ID" value="KIL47939.1"/>
    <property type="molecule type" value="Genomic_DNA"/>
</dbReference>
<sequence length="91" mass="10822">MFEEFKFSFDIHKVEKLENDRYLIYVQTRILDHEKIDYFEGVIRVELNAIGIYPKPGDIAKAVSPKNLRGKLGSELKRYIKPQKRFLYELA</sequence>
<comment type="caution">
    <text evidence="1">The sequence shown here is derived from an EMBL/GenBank/DDBJ whole genome shotgun (WGS) entry which is preliminary data.</text>
</comment>
<reference evidence="1 2" key="1">
    <citation type="submission" date="2015-01" db="EMBL/GenBank/DDBJ databases">
        <title>Jeotgalibacillus campisalis genome sequencing.</title>
        <authorList>
            <person name="Goh K.M."/>
            <person name="Chan K.-G."/>
            <person name="Yaakop A.S."/>
            <person name="Ee R."/>
            <person name="Gan H.M."/>
            <person name="Chan C.S."/>
        </authorList>
    </citation>
    <scope>NUCLEOTIDE SEQUENCE [LARGE SCALE GENOMIC DNA]</scope>
    <source>
        <strain evidence="1 2">SF-57</strain>
    </source>
</reference>
<keyword evidence="2" id="KW-1185">Reference proteome</keyword>
<evidence type="ECO:0000313" key="2">
    <source>
        <dbReference type="Proteomes" id="UP000031972"/>
    </source>
</evidence>
<organism evidence="1 2">
    <name type="scientific">Jeotgalibacillus campisalis</name>
    <dbReference type="NCBI Taxonomy" id="220754"/>
    <lineage>
        <taxon>Bacteria</taxon>
        <taxon>Bacillati</taxon>
        <taxon>Bacillota</taxon>
        <taxon>Bacilli</taxon>
        <taxon>Bacillales</taxon>
        <taxon>Caryophanaceae</taxon>
        <taxon>Jeotgalibacillus</taxon>
    </lineage>
</organism>
<proteinExistence type="predicted"/>
<evidence type="ECO:0000313" key="1">
    <source>
        <dbReference type="EMBL" id="KIL47939.1"/>
    </source>
</evidence>
<dbReference type="PATRIC" id="fig|220754.4.peg.2123"/>
<accession>A0A0C2S1M1</accession>